<dbReference type="InterPro" id="IPR003726">
    <property type="entry name" value="HCY_dom"/>
</dbReference>
<evidence type="ECO:0000256" key="7">
    <source>
        <dbReference type="ARBA" id="ARBA00023002"/>
    </source>
</evidence>
<evidence type="ECO:0000256" key="4">
    <source>
        <dbReference type="ARBA" id="ARBA00022630"/>
    </source>
</evidence>
<comment type="caution">
    <text evidence="10">The sequence shown here is derived from an EMBL/GenBank/DDBJ whole genome shotgun (WGS) entry which is preliminary data.</text>
</comment>
<evidence type="ECO:0000259" key="9">
    <source>
        <dbReference type="PROSITE" id="PS50970"/>
    </source>
</evidence>
<evidence type="ECO:0000256" key="1">
    <source>
        <dbReference type="ARBA" id="ARBA00001974"/>
    </source>
</evidence>
<dbReference type="CDD" id="cd00537">
    <property type="entry name" value="MTHFR"/>
    <property type="match status" value="1"/>
</dbReference>
<dbReference type="AlphaFoldDB" id="A0A831TKR0"/>
<accession>A0A831TKR0</accession>
<evidence type="ECO:0000313" key="10">
    <source>
        <dbReference type="EMBL" id="HEG92463.1"/>
    </source>
</evidence>
<dbReference type="NCBIfam" id="NF006396">
    <property type="entry name" value="PRK08645.1"/>
    <property type="match status" value="1"/>
</dbReference>
<dbReference type="Gene3D" id="3.20.20.330">
    <property type="entry name" value="Homocysteine-binding-like domain"/>
    <property type="match status" value="1"/>
</dbReference>
<keyword evidence="4" id="KW-0285">Flavoprotein</keyword>
<keyword evidence="7 10" id="KW-0560">Oxidoreductase</keyword>
<dbReference type="EC" id="1.5.1.20" evidence="10"/>
<dbReference type="EMBL" id="DSIY01000316">
    <property type="protein sequence ID" value="HEG92463.1"/>
    <property type="molecule type" value="Genomic_DNA"/>
</dbReference>
<feature type="binding site" evidence="8">
    <location>
        <position position="210"/>
    </location>
    <ligand>
        <name>Zn(2+)</name>
        <dbReference type="ChEBI" id="CHEBI:29105"/>
    </ligand>
</feature>
<protein>
    <submittedName>
        <fullName evidence="10">Bifunctional homocysteine S-methyltransferase/methylenetetrahydrofolate reductase</fullName>
        <ecNumber evidence="10">1.5.1.20</ecNumber>
        <ecNumber evidence="10">2.1.1.10</ecNumber>
    </submittedName>
</protein>
<name>A0A831TKR0_9BACT</name>
<dbReference type="Pfam" id="PF02574">
    <property type="entry name" value="S-methyl_trans"/>
    <property type="match status" value="1"/>
</dbReference>
<dbReference type="UniPathway" id="UPA00193"/>
<dbReference type="Pfam" id="PF02219">
    <property type="entry name" value="MTHFR"/>
    <property type="match status" value="1"/>
</dbReference>
<keyword evidence="8" id="KW-0479">Metal-binding</keyword>
<feature type="binding site" evidence="8">
    <location>
        <position position="277"/>
    </location>
    <ligand>
        <name>Zn(2+)</name>
        <dbReference type="ChEBI" id="CHEBI:29105"/>
    </ligand>
</feature>
<dbReference type="GO" id="GO:0035999">
    <property type="term" value="P:tetrahydrofolate interconversion"/>
    <property type="evidence" value="ECO:0007669"/>
    <property type="project" value="UniProtKB-UniPathway"/>
</dbReference>
<comment type="cofactor">
    <cofactor evidence="8">
        <name>Zn(2+)</name>
        <dbReference type="ChEBI" id="CHEBI:29105"/>
    </cofactor>
</comment>
<dbReference type="PANTHER" id="PTHR11103">
    <property type="entry name" value="SLR1189 PROTEIN"/>
    <property type="match status" value="1"/>
</dbReference>
<evidence type="ECO:0000256" key="2">
    <source>
        <dbReference type="ARBA" id="ARBA00004777"/>
    </source>
</evidence>
<keyword evidence="8" id="KW-0862">Zinc</keyword>
<dbReference type="PROSITE" id="PS50970">
    <property type="entry name" value="HCY"/>
    <property type="match status" value="1"/>
</dbReference>
<dbReference type="PANTHER" id="PTHR11103:SF18">
    <property type="entry name" value="SLR1189 PROTEIN"/>
    <property type="match status" value="1"/>
</dbReference>
<dbReference type="SUPFAM" id="SSF51730">
    <property type="entry name" value="FAD-linked oxidoreductase"/>
    <property type="match status" value="1"/>
</dbReference>
<dbReference type="InterPro" id="IPR003171">
    <property type="entry name" value="Mehydrof_redctse-like"/>
</dbReference>
<reference evidence="10" key="1">
    <citation type="journal article" date="2020" name="mSystems">
        <title>Genome- and Community-Level Interaction Insights into Carbon Utilization and Element Cycling Functions of Hydrothermarchaeota in Hydrothermal Sediment.</title>
        <authorList>
            <person name="Zhou Z."/>
            <person name="Liu Y."/>
            <person name="Xu W."/>
            <person name="Pan J."/>
            <person name="Luo Z.H."/>
            <person name="Li M."/>
        </authorList>
    </citation>
    <scope>NUCLEOTIDE SEQUENCE [LARGE SCALE GENOMIC DNA]</scope>
    <source>
        <strain evidence="10">SpSt-210</strain>
    </source>
</reference>
<dbReference type="GO" id="GO:0032259">
    <property type="term" value="P:methylation"/>
    <property type="evidence" value="ECO:0007669"/>
    <property type="project" value="UniProtKB-KW"/>
</dbReference>
<evidence type="ECO:0000256" key="8">
    <source>
        <dbReference type="PROSITE-ProRule" id="PRU00333"/>
    </source>
</evidence>
<dbReference type="InterPro" id="IPR029041">
    <property type="entry name" value="FAD-linked_oxidoreductase-like"/>
</dbReference>
<dbReference type="InterPro" id="IPR036589">
    <property type="entry name" value="HCY_dom_sf"/>
</dbReference>
<sequence length="630" mass="68471">MAHPFLERLSRGPILCDGAMGTQLYERGVPLDACFDEVNLSNPSLVVEIHRDYILAGAEIIETNSFGANRFKLEPHGFSHLVRQINRQAARNAREAREITGQPVLIAGSIGPTGRTLAPIGTTPPEVVRDAYREQISALLEGGVDLLIIETIFQLEEMRQAVLAAWDVCDLPIVAQMTFASDGRTIHGHTPEEVIHTLMELGVTVAGVNCSVGPRPTLEVLKHMLSESGGAIPLAGQPNAGWPRHLGNRVIFTASPDYFADYAREAITLGVSVVGGCCGTTPAHIQAMRKALDVLEIPDIRRPAVIEVRTRRPRELLAAEGPTRLAQKLGKEFVVSVEIDPPKGLNPHKALAGAQLLKGAGVEFINVADSPMARVRMSALALCALIQQHVEVETILHFTTRDRNLMGLQSDLIGAHALGVRNIIALTGDPPTLGNYPQATAVYDVDSIGLVKIIKQFNQGMDAGGASIGQMASFTVAVACDPTRPNLDEEIERLHRKIEAGADLVMTQPVFALSVWTDFLRSYEERYGPIPVPVLLGILPLQSHRHAEFLHNEVPGITLTEEARERMRLAGPDGRREGVRMAQELLLEAREAVHGIYIMPSFGRYEVAAEVLEILPDRRLLAAVPGGQPS</sequence>
<dbReference type="EC" id="2.1.1.10" evidence="10"/>
<keyword evidence="6" id="KW-0274">FAD</keyword>
<evidence type="ECO:0000256" key="6">
    <source>
        <dbReference type="ARBA" id="ARBA00022827"/>
    </source>
</evidence>
<dbReference type="SUPFAM" id="SSF82282">
    <property type="entry name" value="Homocysteine S-methyltransferase"/>
    <property type="match status" value="1"/>
</dbReference>
<evidence type="ECO:0000256" key="5">
    <source>
        <dbReference type="ARBA" id="ARBA00022679"/>
    </source>
</evidence>
<comment type="cofactor">
    <cofactor evidence="1">
        <name>FAD</name>
        <dbReference type="ChEBI" id="CHEBI:57692"/>
    </cofactor>
</comment>
<evidence type="ECO:0000256" key="3">
    <source>
        <dbReference type="ARBA" id="ARBA00022603"/>
    </source>
</evidence>
<dbReference type="GO" id="GO:0046872">
    <property type="term" value="F:metal ion binding"/>
    <property type="evidence" value="ECO:0007669"/>
    <property type="project" value="UniProtKB-KW"/>
</dbReference>
<organism evidence="10">
    <name type="scientific">Thermorudis peleae</name>
    <dbReference type="NCBI Taxonomy" id="1382356"/>
    <lineage>
        <taxon>Bacteria</taxon>
        <taxon>Pseudomonadati</taxon>
        <taxon>Thermomicrobiota</taxon>
        <taxon>Thermomicrobia</taxon>
        <taxon>Thermomicrobia incertae sedis</taxon>
        <taxon>Thermorudis</taxon>
    </lineage>
</organism>
<keyword evidence="5 8" id="KW-0808">Transferase</keyword>
<dbReference type="Gene3D" id="3.20.20.220">
    <property type="match status" value="1"/>
</dbReference>
<dbReference type="GO" id="GO:0006555">
    <property type="term" value="P:methionine metabolic process"/>
    <property type="evidence" value="ECO:0007669"/>
    <property type="project" value="InterPro"/>
</dbReference>
<keyword evidence="3 8" id="KW-0489">Methyltransferase</keyword>
<dbReference type="GO" id="GO:0008168">
    <property type="term" value="F:methyltransferase activity"/>
    <property type="evidence" value="ECO:0007669"/>
    <property type="project" value="UniProtKB-UniRule"/>
</dbReference>
<feature type="domain" description="Hcy-binding" evidence="9">
    <location>
        <begin position="2"/>
        <end position="292"/>
    </location>
</feature>
<proteinExistence type="predicted"/>
<feature type="binding site" evidence="8">
    <location>
        <position position="278"/>
    </location>
    <ligand>
        <name>Zn(2+)</name>
        <dbReference type="ChEBI" id="CHEBI:29105"/>
    </ligand>
</feature>
<comment type="pathway">
    <text evidence="2">One-carbon metabolism; tetrahydrofolate interconversion.</text>
</comment>
<dbReference type="GO" id="GO:0004489">
    <property type="term" value="F:methylenetetrahydrofolate reductase [NAD(P)H] activity"/>
    <property type="evidence" value="ECO:0007669"/>
    <property type="project" value="UniProtKB-EC"/>
</dbReference>
<gene>
    <name evidence="10" type="ORF">ENP34_13665</name>
</gene>